<keyword evidence="4" id="KW-0808">Transferase</keyword>
<dbReference type="OrthoDB" id="9798496at2"/>
<dbReference type="Pfam" id="PF01135">
    <property type="entry name" value="PCMT"/>
    <property type="match status" value="1"/>
</dbReference>
<proteinExistence type="inferred from homology"/>
<dbReference type="GO" id="GO:0032259">
    <property type="term" value="P:methylation"/>
    <property type="evidence" value="ECO:0007669"/>
    <property type="project" value="UniProtKB-KW"/>
</dbReference>
<evidence type="ECO:0000256" key="1">
    <source>
        <dbReference type="ARBA" id="ARBA00005369"/>
    </source>
</evidence>
<dbReference type="InterPro" id="IPR000682">
    <property type="entry name" value="PCMT"/>
</dbReference>
<evidence type="ECO:0000313" key="4">
    <source>
        <dbReference type="EMBL" id="PRY23582.1"/>
    </source>
</evidence>
<gene>
    <name evidence="4" type="ORF">CLV78_10472</name>
</gene>
<dbReference type="PANTHER" id="PTHR11579">
    <property type="entry name" value="PROTEIN-L-ISOASPARTATE O-METHYLTRANSFERASE"/>
    <property type="match status" value="1"/>
</dbReference>
<dbReference type="GO" id="GO:0004719">
    <property type="term" value="F:protein-L-isoaspartate (D-aspartate) O-methyltransferase activity"/>
    <property type="evidence" value="ECO:0007669"/>
    <property type="project" value="InterPro"/>
</dbReference>
<sequence length="217" mass="23414">MTSFDTHRTTMVDTQVRPQDVTKYPIIDAMLSVPRELYVPDNCRASAYVGTNIDLGDSRVVLEPRTLAKLLDVLNISADELVLDVACGMGYSTAVVARMAQAVVALEADAALADEAESILAAEGVDNAAVVHGPFDEGAPQHGPYDVMLIQGGVEELPEAYVEQLRDGGRIACLFMENNLGVVRLGIKSDGVINWRFAFNAFAPVIPGFEQKTAFKL</sequence>
<comment type="similarity">
    <text evidence="1">Belongs to the methyltransferase superfamily. L-isoaspartyl/D-aspartyl protein methyltransferase family.</text>
</comment>
<dbReference type="Gene3D" id="3.40.50.150">
    <property type="entry name" value="Vaccinia Virus protein VP39"/>
    <property type="match status" value="1"/>
</dbReference>
<evidence type="ECO:0000256" key="3">
    <source>
        <dbReference type="ARBA" id="ARBA00030757"/>
    </source>
</evidence>
<dbReference type="AlphaFoldDB" id="A0A2T0RR18"/>
<reference evidence="4 5" key="1">
    <citation type="submission" date="2018-03" db="EMBL/GenBank/DDBJ databases">
        <title>Genomic Encyclopedia of Archaeal and Bacterial Type Strains, Phase II (KMG-II): from individual species to whole genera.</title>
        <authorList>
            <person name="Goeker M."/>
        </authorList>
    </citation>
    <scope>NUCLEOTIDE SEQUENCE [LARGE SCALE GENOMIC DNA]</scope>
    <source>
        <strain evidence="4 5">DSM 29328</strain>
    </source>
</reference>
<protein>
    <recommendedName>
        <fullName evidence="2">Protein-L-isoaspartate O-methyltransferase</fullName>
    </recommendedName>
    <alternativeName>
        <fullName evidence="3">Protein L-isoaspartyl methyltransferase</fullName>
    </alternativeName>
</protein>
<keyword evidence="4" id="KW-0489">Methyltransferase</keyword>
<dbReference type="PANTHER" id="PTHR11579:SF18">
    <property type="entry name" value="PROTEIN-L-ISOASPARTATE O-METHYLTRANSFERASE"/>
    <property type="match status" value="1"/>
</dbReference>
<keyword evidence="5" id="KW-1185">Reference proteome</keyword>
<dbReference type="SUPFAM" id="SSF53335">
    <property type="entry name" value="S-adenosyl-L-methionine-dependent methyltransferases"/>
    <property type="match status" value="1"/>
</dbReference>
<dbReference type="GO" id="GO:0005737">
    <property type="term" value="C:cytoplasm"/>
    <property type="evidence" value="ECO:0007669"/>
    <property type="project" value="TreeGrafter"/>
</dbReference>
<name>A0A2T0RR18_9RHOB</name>
<evidence type="ECO:0000256" key="2">
    <source>
        <dbReference type="ARBA" id="ARBA00013346"/>
    </source>
</evidence>
<evidence type="ECO:0000313" key="5">
    <source>
        <dbReference type="Proteomes" id="UP000239480"/>
    </source>
</evidence>
<dbReference type="InterPro" id="IPR029063">
    <property type="entry name" value="SAM-dependent_MTases_sf"/>
</dbReference>
<dbReference type="RefSeq" id="WP_106204983.1">
    <property type="nucleotide sequence ID" value="NZ_PVTD01000004.1"/>
</dbReference>
<accession>A0A2T0RR18</accession>
<comment type="caution">
    <text evidence="4">The sequence shown here is derived from an EMBL/GenBank/DDBJ whole genome shotgun (WGS) entry which is preliminary data.</text>
</comment>
<organism evidence="4 5">
    <name type="scientific">Aliiruegeria haliotis</name>
    <dbReference type="NCBI Taxonomy" id="1280846"/>
    <lineage>
        <taxon>Bacteria</taxon>
        <taxon>Pseudomonadati</taxon>
        <taxon>Pseudomonadota</taxon>
        <taxon>Alphaproteobacteria</taxon>
        <taxon>Rhodobacterales</taxon>
        <taxon>Roseobacteraceae</taxon>
        <taxon>Aliiruegeria</taxon>
    </lineage>
</organism>
<dbReference type="Proteomes" id="UP000239480">
    <property type="component" value="Unassembled WGS sequence"/>
</dbReference>
<dbReference type="EMBL" id="PVTD01000004">
    <property type="protein sequence ID" value="PRY23582.1"/>
    <property type="molecule type" value="Genomic_DNA"/>
</dbReference>